<dbReference type="RefSeq" id="WP_058451125.1">
    <property type="nucleotide sequence ID" value="NZ_CAAAIB010000017.1"/>
</dbReference>
<dbReference type="GO" id="GO:0070778">
    <property type="term" value="P:L-aspartate transmembrane transport"/>
    <property type="evidence" value="ECO:0007669"/>
    <property type="project" value="TreeGrafter"/>
</dbReference>
<evidence type="ECO:0000256" key="5">
    <source>
        <dbReference type="ARBA" id="ARBA00022847"/>
    </source>
</evidence>
<keyword evidence="3" id="KW-1003">Cell membrane</keyword>
<feature type="transmembrane region" description="Helical" evidence="8">
    <location>
        <begin position="73"/>
        <end position="91"/>
    </location>
</feature>
<evidence type="ECO:0000256" key="7">
    <source>
        <dbReference type="ARBA" id="ARBA00023136"/>
    </source>
</evidence>
<feature type="transmembrane region" description="Helical" evidence="8">
    <location>
        <begin position="207"/>
        <end position="232"/>
    </location>
</feature>
<dbReference type="GO" id="GO:0015141">
    <property type="term" value="F:succinate transmembrane transporter activity"/>
    <property type="evidence" value="ECO:0007669"/>
    <property type="project" value="TreeGrafter"/>
</dbReference>
<dbReference type="PRINTS" id="PR00173">
    <property type="entry name" value="EDTRNSPORT"/>
</dbReference>
<keyword evidence="6 8" id="KW-1133">Transmembrane helix</keyword>
<dbReference type="Pfam" id="PF00375">
    <property type="entry name" value="SDF"/>
    <property type="match status" value="1"/>
</dbReference>
<feature type="transmembrane region" description="Helical" evidence="8">
    <location>
        <begin position="359"/>
        <end position="382"/>
    </location>
</feature>
<dbReference type="EMBL" id="LNYL01000006">
    <property type="protein sequence ID" value="KTD31419.1"/>
    <property type="molecule type" value="Genomic_DNA"/>
</dbReference>
<accession>A0A0W0WGF0</accession>
<dbReference type="InterPro" id="IPR036458">
    <property type="entry name" value="Na:dicarbo_symporter_sf"/>
</dbReference>
<dbReference type="FunFam" id="1.10.3860.10:FF:000001">
    <property type="entry name" value="C4-dicarboxylate transport protein"/>
    <property type="match status" value="1"/>
</dbReference>
<dbReference type="PANTHER" id="PTHR42865">
    <property type="entry name" value="PROTON/GLUTAMATE-ASPARTATE SYMPORTER"/>
    <property type="match status" value="1"/>
</dbReference>
<feature type="transmembrane region" description="Helical" evidence="8">
    <location>
        <begin position="252"/>
        <end position="271"/>
    </location>
</feature>
<keyword evidence="4 8" id="KW-0812">Transmembrane</keyword>
<keyword evidence="2" id="KW-0813">Transport</keyword>
<dbReference type="GO" id="GO:0015138">
    <property type="term" value="F:fumarate transmembrane transporter activity"/>
    <property type="evidence" value="ECO:0007669"/>
    <property type="project" value="TreeGrafter"/>
</dbReference>
<feature type="transmembrane region" description="Helical" evidence="8">
    <location>
        <begin position="103"/>
        <end position="125"/>
    </location>
</feature>
<organism evidence="9 10">
    <name type="scientific">Legionella maceachernii</name>
    <dbReference type="NCBI Taxonomy" id="466"/>
    <lineage>
        <taxon>Bacteria</taxon>
        <taxon>Pseudomonadati</taxon>
        <taxon>Pseudomonadota</taxon>
        <taxon>Gammaproteobacteria</taxon>
        <taxon>Legionellales</taxon>
        <taxon>Legionellaceae</taxon>
        <taxon>Legionella</taxon>
    </lineage>
</organism>
<proteinExistence type="predicted"/>
<evidence type="ECO:0000256" key="2">
    <source>
        <dbReference type="ARBA" id="ARBA00022448"/>
    </source>
</evidence>
<sequence length="442" mass="47918">MLNLELEKNSGIPAQPNSHCMNQNLLKKPKFYKQLYFQVVISILMGILLGHFHPEFAIKMKPLGDGFIKLIRMMIAPIIFTTVVTGIASMKDIKEVGRIGIKALIYFEVMTTFALIIGLLIANIYHPGAGLNIDILSLNSKSIANYTPQTATFNTVDFILNIIPDTLASAFTKSEILPVLFISLLFGFGVLRGGEKLAPLTKLIDQFSVVLFSIIGFIMKVAPIGAFGAMAYTIGTYGIHTLVALSKLLVDVYLTSLLFIFIVLGFITKIVKFSLWRFLRYIKEELFIVLGTSSSEAALPRMISKLEKLGCGKTVVGLVLPAGYTFNLDGTSIYLTIATLFIAQALNIDLTLTQQLTLLAVLLLTSKGAAAVTGGGFIVLAATLSSLHTIPVEGVVLLLGVDRFMSEARSLTNLIGNGVATVVIAKWESNFDSNAAKKALEG</sequence>
<keyword evidence="10" id="KW-1185">Reference proteome</keyword>
<dbReference type="PROSITE" id="PS00713">
    <property type="entry name" value="NA_DICARBOXYL_SYMP_1"/>
    <property type="match status" value="1"/>
</dbReference>
<dbReference type="PATRIC" id="fig|466.6.peg.317"/>
<name>A0A0W0WGF0_9GAMM</name>
<comment type="subcellular location">
    <subcellularLocation>
        <location evidence="1">Cell membrane</location>
        <topology evidence="1">Multi-pass membrane protein</topology>
    </subcellularLocation>
</comment>
<reference evidence="9 10" key="1">
    <citation type="submission" date="2015-11" db="EMBL/GenBank/DDBJ databases">
        <title>Genomic analysis of 38 Legionella species identifies large and diverse effector repertoires.</title>
        <authorList>
            <person name="Burstein D."/>
            <person name="Amaro F."/>
            <person name="Zusman T."/>
            <person name="Lifshitz Z."/>
            <person name="Cohen O."/>
            <person name="Gilbert J.A."/>
            <person name="Pupko T."/>
            <person name="Shuman H.A."/>
            <person name="Segal G."/>
        </authorList>
    </citation>
    <scope>NUCLEOTIDE SEQUENCE [LARGE SCALE GENOMIC DNA]</scope>
    <source>
        <strain evidence="9 10">PX-1-G2-E2</strain>
    </source>
</reference>
<dbReference type="SUPFAM" id="SSF118215">
    <property type="entry name" value="Proton glutamate symport protein"/>
    <property type="match status" value="1"/>
</dbReference>
<dbReference type="PROSITE" id="PS00714">
    <property type="entry name" value="NA_DICARBOXYL_SYMP_2"/>
    <property type="match status" value="1"/>
</dbReference>
<dbReference type="AlphaFoldDB" id="A0A0W0WGF0"/>
<dbReference type="Gene3D" id="1.10.3860.10">
    <property type="entry name" value="Sodium:dicarboxylate symporter"/>
    <property type="match status" value="1"/>
</dbReference>
<dbReference type="InterPro" id="IPR001991">
    <property type="entry name" value="Na-dicarboxylate_symporter"/>
</dbReference>
<feature type="transmembrane region" description="Helical" evidence="8">
    <location>
        <begin position="35"/>
        <end position="53"/>
    </location>
</feature>
<evidence type="ECO:0000256" key="8">
    <source>
        <dbReference type="SAM" id="Phobius"/>
    </source>
</evidence>
<dbReference type="STRING" id="466.Lmac_0294"/>
<evidence type="ECO:0000313" key="9">
    <source>
        <dbReference type="EMBL" id="KTD31419.1"/>
    </source>
</evidence>
<evidence type="ECO:0000256" key="1">
    <source>
        <dbReference type="ARBA" id="ARBA00004651"/>
    </source>
</evidence>
<dbReference type="InterPro" id="IPR018107">
    <property type="entry name" value="Na-dicarboxylate_symporter_CS"/>
</dbReference>
<comment type="caution">
    <text evidence="9">The sequence shown here is derived from an EMBL/GenBank/DDBJ whole genome shotgun (WGS) entry which is preliminary data.</text>
</comment>
<keyword evidence="5" id="KW-0769">Symport</keyword>
<evidence type="ECO:0000256" key="6">
    <source>
        <dbReference type="ARBA" id="ARBA00022989"/>
    </source>
</evidence>
<gene>
    <name evidence="9" type="primary">dctA</name>
    <name evidence="9" type="ORF">Lmac_0294</name>
</gene>
<feature type="transmembrane region" description="Helical" evidence="8">
    <location>
        <begin position="176"/>
        <end position="195"/>
    </location>
</feature>
<dbReference type="PANTHER" id="PTHR42865:SF1">
    <property type="entry name" value="AEROBIC C4-DICARBOXYLATE TRANSPORT PROTEIN"/>
    <property type="match status" value="1"/>
</dbReference>
<evidence type="ECO:0000256" key="4">
    <source>
        <dbReference type="ARBA" id="ARBA00022692"/>
    </source>
</evidence>
<protein>
    <submittedName>
        <fullName evidence="9">C4-dicarboxylic acid, orotate and citrate transporter</fullName>
    </submittedName>
</protein>
<feature type="transmembrane region" description="Helical" evidence="8">
    <location>
        <begin position="332"/>
        <end position="352"/>
    </location>
</feature>
<dbReference type="Proteomes" id="UP000054908">
    <property type="component" value="Unassembled WGS sequence"/>
</dbReference>
<dbReference type="NCBIfam" id="NF002461">
    <property type="entry name" value="PRK01663.1"/>
    <property type="match status" value="1"/>
</dbReference>
<evidence type="ECO:0000256" key="3">
    <source>
        <dbReference type="ARBA" id="ARBA00022475"/>
    </source>
</evidence>
<dbReference type="GO" id="GO:0015366">
    <property type="term" value="F:malate:proton symporter activity"/>
    <property type="evidence" value="ECO:0007669"/>
    <property type="project" value="TreeGrafter"/>
</dbReference>
<evidence type="ECO:0000313" key="10">
    <source>
        <dbReference type="Proteomes" id="UP000054908"/>
    </source>
</evidence>
<keyword evidence="7 8" id="KW-0472">Membrane</keyword>
<dbReference type="GO" id="GO:0005886">
    <property type="term" value="C:plasma membrane"/>
    <property type="evidence" value="ECO:0007669"/>
    <property type="project" value="UniProtKB-SubCell"/>
</dbReference>